<dbReference type="Pfam" id="PF02636">
    <property type="entry name" value="Methyltransf_28"/>
    <property type="match status" value="1"/>
</dbReference>
<dbReference type="GO" id="GO:0032259">
    <property type="term" value="P:methylation"/>
    <property type="evidence" value="ECO:0007669"/>
    <property type="project" value="UniProtKB-KW"/>
</dbReference>
<evidence type="ECO:0000313" key="4">
    <source>
        <dbReference type="Proteomes" id="UP000031433"/>
    </source>
</evidence>
<keyword evidence="1" id="KW-0489">Methyltransferase</keyword>
<dbReference type="PANTHER" id="PTHR12049:SF7">
    <property type="entry name" value="PROTEIN ARGININE METHYLTRANSFERASE NDUFAF7, MITOCHONDRIAL"/>
    <property type="match status" value="1"/>
</dbReference>
<dbReference type="InterPro" id="IPR029063">
    <property type="entry name" value="SAM-dependent_MTases_sf"/>
</dbReference>
<dbReference type="InterPro" id="IPR038375">
    <property type="entry name" value="NDUFAF7_sf"/>
</dbReference>
<dbReference type="EMBL" id="JXBL01000001">
    <property type="protein sequence ID" value="KIE41172.1"/>
    <property type="molecule type" value="Genomic_DNA"/>
</dbReference>
<dbReference type="InterPro" id="IPR003788">
    <property type="entry name" value="NDUFAF7"/>
</dbReference>
<evidence type="ECO:0000256" key="1">
    <source>
        <dbReference type="ARBA" id="ARBA00022603"/>
    </source>
</evidence>
<organism evidence="3 4">
    <name type="scientific">Geobacter soli</name>
    <dbReference type="NCBI Taxonomy" id="1510391"/>
    <lineage>
        <taxon>Bacteria</taxon>
        <taxon>Pseudomonadati</taxon>
        <taxon>Thermodesulfobacteriota</taxon>
        <taxon>Desulfuromonadia</taxon>
        <taxon>Geobacterales</taxon>
        <taxon>Geobacteraceae</taxon>
        <taxon>Geobacter</taxon>
    </lineage>
</organism>
<evidence type="ECO:0000256" key="2">
    <source>
        <dbReference type="ARBA" id="ARBA00022679"/>
    </source>
</evidence>
<name>A0A0C1QKM8_9BACT</name>
<proteinExistence type="predicted"/>
<comment type="caution">
    <text evidence="3">The sequence shown here is derived from an EMBL/GenBank/DDBJ whole genome shotgun (WGS) entry which is preliminary data.</text>
</comment>
<dbReference type="RefSeq" id="WP_039642684.1">
    <property type="nucleotide sequence ID" value="NZ_JXBL01000001.1"/>
</dbReference>
<evidence type="ECO:0000313" key="3">
    <source>
        <dbReference type="EMBL" id="KIE41172.1"/>
    </source>
</evidence>
<dbReference type="PANTHER" id="PTHR12049">
    <property type="entry name" value="PROTEIN ARGININE METHYLTRANSFERASE NDUFAF7, MITOCHONDRIAL"/>
    <property type="match status" value="1"/>
</dbReference>
<evidence type="ECO:0008006" key="5">
    <source>
        <dbReference type="Google" id="ProtNLM"/>
    </source>
</evidence>
<dbReference type="Proteomes" id="UP000031433">
    <property type="component" value="Unassembled WGS sequence"/>
</dbReference>
<protein>
    <recommendedName>
        <fullName evidence="5">SAM-dependent methyltransferase</fullName>
    </recommendedName>
</protein>
<reference evidence="3 4" key="1">
    <citation type="submission" date="2015-01" db="EMBL/GenBank/DDBJ databases">
        <title>Genome sequence of the anaerobic bacterium Geobacter soli GSS01, a dissimilatory Fe(III) reducer from soil.</title>
        <authorList>
            <person name="Yang G."/>
            <person name="Zhou S."/>
        </authorList>
    </citation>
    <scope>NUCLEOTIDE SEQUENCE [LARGE SCALE GENOMIC DNA]</scope>
    <source>
        <strain evidence="3 4">GSS01</strain>
    </source>
</reference>
<dbReference type="SUPFAM" id="SSF53335">
    <property type="entry name" value="S-adenosyl-L-methionine-dependent methyltransferases"/>
    <property type="match status" value="1"/>
</dbReference>
<dbReference type="GO" id="GO:0035243">
    <property type="term" value="F:protein-arginine omega-N symmetric methyltransferase activity"/>
    <property type="evidence" value="ECO:0007669"/>
    <property type="project" value="TreeGrafter"/>
</dbReference>
<dbReference type="Gene3D" id="3.40.50.12710">
    <property type="match status" value="1"/>
</dbReference>
<accession>A0A0C1QKM8</accession>
<gene>
    <name evidence="3" type="ORF">SE37_00245</name>
</gene>
<sequence length="386" mass="43230">MEQIDDSRLRGIIHDRIKERGGRITVADFMAACLYEPGLGYYTSPGRKVGAEGDFYTSINVHRVFGRLIGREVCRMWEVMGCPAPFTLVEAGAGHGRLAADVLDAVRELNPELYACLTLRLVEAEPSLAAAQRQVLAEHLGRVGWNDPAELMGGTLRFTGCLYSNELIDSFPTHVVEMTPAGLREVFVTAAGGGFAEQLDLPSTPDLADYFRRIDVNLQPGQRAEINLNACRWLEGVARCLERGFVLTVDYGFLSPELYGPMRQNGTLLCYFRHTIQEDPYQWVGHQDITSHVDFTTLILRGEELGLRKVWFGEQYRFLMATGLMEELMALEAAAATEEERIKIRLVLKKLVLPEGGMGDTFKILVQAKGVENPRLLCMRDWSKLL</sequence>
<dbReference type="AlphaFoldDB" id="A0A0C1QKM8"/>
<keyword evidence="2" id="KW-0808">Transferase</keyword>
<keyword evidence="4" id="KW-1185">Reference proteome</keyword>